<dbReference type="GO" id="GO:0005634">
    <property type="term" value="C:nucleus"/>
    <property type="evidence" value="ECO:0007669"/>
    <property type="project" value="TreeGrafter"/>
</dbReference>
<dbReference type="Pfam" id="PF13637">
    <property type="entry name" value="Ank_4"/>
    <property type="match status" value="1"/>
</dbReference>
<evidence type="ECO:0000313" key="5">
    <source>
        <dbReference type="EMBL" id="PCH42286.1"/>
    </source>
</evidence>
<dbReference type="Gene3D" id="1.25.40.20">
    <property type="entry name" value="Ankyrin repeat-containing domain"/>
    <property type="match status" value="2"/>
</dbReference>
<feature type="region of interest" description="Disordered" evidence="4">
    <location>
        <begin position="651"/>
        <end position="693"/>
    </location>
</feature>
<dbReference type="PANTHER" id="PTHR24201">
    <property type="entry name" value="ANK_REP_REGION DOMAIN-CONTAINING PROTEIN"/>
    <property type="match status" value="1"/>
</dbReference>
<reference evidence="5 6" key="1">
    <citation type="journal article" date="2012" name="Science">
        <title>The Paleozoic origin of enzymatic lignin decomposition reconstructed from 31 fungal genomes.</title>
        <authorList>
            <person name="Floudas D."/>
            <person name="Binder M."/>
            <person name="Riley R."/>
            <person name="Barry K."/>
            <person name="Blanchette R.A."/>
            <person name="Henrissat B."/>
            <person name="Martinez A.T."/>
            <person name="Otillar R."/>
            <person name="Spatafora J.W."/>
            <person name="Yadav J.S."/>
            <person name="Aerts A."/>
            <person name="Benoit I."/>
            <person name="Boyd A."/>
            <person name="Carlson A."/>
            <person name="Copeland A."/>
            <person name="Coutinho P.M."/>
            <person name="de Vries R.P."/>
            <person name="Ferreira P."/>
            <person name="Findley K."/>
            <person name="Foster B."/>
            <person name="Gaskell J."/>
            <person name="Glotzer D."/>
            <person name="Gorecki P."/>
            <person name="Heitman J."/>
            <person name="Hesse C."/>
            <person name="Hori C."/>
            <person name="Igarashi K."/>
            <person name="Jurgens J.A."/>
            <person name="Kallen N."/>
            <person name="Kersten P."/>
            <person name="Kohler A."/>
            <person name="Kuees U."/>
            <person name="Kumar T.K.A."/>
            <person name="Kuo A."/>
            <person name="LaButti K."/>
            <person name="Larrondo L.F."/>
            <person name="Lindquist E."/>
            <person name="Ling A."/>
            <person name="Lombard V."/>
            <person name="Lucas S."/>
            <person name="Lundell T."/>
            <person name="Martin R."/>
            <person name="McLaughlin D.J."/>
            <person name="Morgenstern I."/>
            <person name="Morin E."/>
            <person name="Murat C."/>
            <person name="Nagy L.G."/>
            <person name="Nolan M."/>
            <person name="Ohm R.A."/>
            <person name="Patyshakuliyeva A."/>
            <person name="Rokas A."/>
            <person name="Ruiz-Duenas F.J."/>
            <person name="Sabat G."/>
            <person name="Salamov A."/>
            <person name="Samejima M."/>
            <person name="Schmutz J."/>
            <person name="Slot J.C."/>
            <person name="St John F."/>
            <person name="Stenlid J."/>
            <person name="Sun H."/>
            <person name="Sun S."/>
            <person name="Syed K."/>
            <person name="Tsang A."/>
            <person name="Wiebenga A."/>
            <person name="Young D."/>
            <person name="Pisabarro A."/>
            <person name="Eastwood D.C."/>
            <person name="Martin F."/>
            <person name="Cullen D."/>
            <person name="Grigoriev I.V."/>
            <person name="Hibbett D.S."/>
        </authorList>
    </citation>
    <scope>NUCLEOTIDE SEQUENCE [LARGE SCALE GENOMIC DNA]</scope>
    <source>
        <strain evidence="5 6">MD-104</strain>
    </source>
</reference>
<sequence length="931" mass="102993">MATADRDQYRARRSVDVTCSLLDAAADADERAVKLALGSGADVNVQDAAGRTSVTCAIAGNNWGSVDASHASFKMQQRLETLRLLLGHAHISLYALNAPVRGVSPLCLAAWLDIPEVVRMLLDNSHGMVSVNGTDAYGATPLMYAARDGRTDIVRDLLAHDAHPDHRDANHRSAIQHALRHPHVLWLCEHALRVHRLREYKSENGRKLSPLPQPHHDQQVSLCKLRPGDISLQSERVRKNAEKTETLIQAIAAADLPRLHCLLFPPVLCTGAMLSEIPALVNLPDSTGWSPIHYCVSAERPSIDVLDTLYYAGADVCLYTSSGHETPLHCLAHRARPARSADQATALRSFILHLIRDLRAPLSAGDHNMDTCIHIAAEHGKSIDVLEAFLACDSNGTVRDMRNSKGLTALEVAKPEFRIAFGLATENARSISSASVRTVRPSTSTSIRSMPPLTRRNSALLLSQSPSERPSQDSSEVNIDVTLLPQRILNNLRKLSLDLADADAVDVAACRDILQETADMRVQLMSRLRSRVHDAAEDLRDVRRTFQHAHSLYHELKRSQPDASARQVDRTGTESDAQGTPDYEDTDSSTAVSVDSFILISRKCRSMTDLRIKKDRKNEEKRSRAATVPTVPPLPTTAGVENVFEQHGSRCQATSFDSIHRRRHTDASEPQDRGLQRRRSHDSKLNLSLSGSKRKEVVANRASRLKAWVLKKFLHEHSPKPIPIAVAAVKRSNPDEKASRRSDSSSESESDSTEKFPSCRPVLACQRGLIAVNQDLHRIEGCLDAAEQMIGNVSRSVSQAETKLDQAIKSRKATLECVRQHQARSQSEDAPSRSPLEWSDVDCSDSPILPAGTDPAGKRSRTQSVSSSVVSFSSTLIEGEDEETRALRRLLTRKLVVRMDDAEEEIDKTIIWLRIVKEVLRGLWNRTHVQH</sequence>
<evidence type="ECO:0000256" key="1">
    <source>
        <dbReference type="ARBA" id="ARBA00022737"/>
    </source>
</evidence>
<feature type="compositionally biased region" description="Basic and acidic residues" evidence="4">
    <location>
        <begin position="665"/>
        <end position="675"/>
    </location>
</feature>
<keyword evidence="6" id="KW-1185">Reference proteome</keyword>
<feature type="compositionally biased region" description="Basic and acidic residues" evidence="4">
    <location>
        <begin position="732"/>
        <end position="744"/>
    </location>
</feature>
<dbReference type="PROSITE" id="PS50088">
    <property type="entry name" value="ANK_REPEAT"/>
    <property type="match status" value="1"/>
</dbReference>
<evidence type="ECO:0000256" key="2">
    <source>
        <dbReference type="ARBA" id="ARBA00023043"/>
    </source>
</evidence>
<feature type="region of interest" description="Disordered" evidence="4">
    <location>
        <begin position="727"/>
        <end position="757"/>
    </location>
</feature>
<dbReference type="OrthoDB" id="539213at2759"/>
<dbReference type="AlphaFoldDB" id="A0A2H3JJC2"/>
<dbReference type="SMART" id="SM00248">
    <property type="entry name" value="ANK"/>
    <property type="match status" value="5"/>
</dbReference>
<evidence type="ECO:0000256" key="3">
    <source>
        <dbReference type="PROSITE-ProRule" id="PRU00023"/>
    </source>
</evidence>
<feature type="repeat" description="ANK" evidence="3">
    <location>
        <begin position="137"/>
        <end position="169"/>
    </location>
</feature>
<dbReference type="STRING" id="742152.A0A2H3JJC2"/>
<dbReference type="InterPro" id="IPR036770">
    <property type="entry name" value="Ankyrin_rpt-contain_sf"/>
</dbReference>
<dbReference type="PANTHER" id="PTHR24201:SF16">
    <property type="entry name" value="ANKYRIN-1-LIKE-RELATED"/>
    <property type="match status" value="1"/>
</dbReference>
<gene>
    <name evidence="5" type="ORF">WOLCODRAFT_101870</name>
</gene>
<name>A0A2H3JJC2_WOLCO</name>
<feature type="region of interest" description="Disordered" evidence="4">
    <location>
        <begin position="611"/>
        <end position="636"/>
    </location>
</feature>
<evidence type="ECO:0000313" key="6">
    <source>
        <dbReference type="Proteomes" id="UP000218811"/>
    </source>
</evidence>
<accession>A0A2H3JJC2</accession>
<dbReference type="Pfam" id="PF12796">
    <property type="entry name" value="Ank_2"/>
    <property type="match status" value="1"/>
</dbReference>
<feature type="region of interest" description="Disordered" evidence="4">
    <location>
        <begin position="819"/>
        <end position="864"/>
    </location>
</feature>
<dbReference type="SUPFAM" id="SSF48403">
    <property type="entry name" value="Ankyrin repeat"/>
    <property type="match status" value="1"/>
</dbReference>
<keyword evidence="2 3" id="KW-0040">ANK repeat</keyword>
<dbReference type="EMBL" id="KB468124">
    <property type="protein sequence ID" value="PCH42286.1"/>
    <property type="molecule type" value="Genomic_DNA"/>
</dbReference>
<dbReference type="Proteomes" id="UP000218811">
    <property type="component" value="Unassembled WGS sequence"/>
</dbReference>
<keyword evidence="1" id="KW-0677">Repeat</keyword>
<evidence type="ECO:0000256" key="4">
    <source>
        <dbReference type="SAM" id="MobiDB-lite"/>
    </source>
</evidence>
<dbReference type="OMA" id="RHRWRES"/>
<feature type="region of interest" description="Disordered" evidence="4">
    <location>
        <begin position="555"/>
        <end position="589"/>
    </location>
</feature>
<dbReference type="PROSITE" id="PS50297">
    <property type="entry name" value="ANK_REP_REGION"/>
    <property type="match status" value="1"/>
</dbReference>
<dbReference type="InterPro" id="IPR002110">
    <property type="entry name" value="Ankyrin_rpt"/>
</dbReference>
<proteinExistence type="predicted"/>
<protein>
    <submittedName>
        <fullName evidence="5">Uncharacterized protein</fullName>
    </submittedName>
</protein>
<dbReference type="InterPro" id="IPR050776">
    <property type="entry name" value="Ank_Repeat/CDKN_Inhibitor"/>
</dbReference>
<organism evidence="5 6">
    <name type="scientific">Wolfiporia cocos (strain MD-104)</name>
    <name type="common">Brown rot fungus</name>
    <dbReference type="NCBI Taxonomy" id="742152"/>
    <lineage>
        <taxon>Eukaryota</taxon>
        <taxon>Fungi</taxon>
        <taxon>Dikarya</taxon>
        <taxon>Basidiomycota</taxon>
        <taxon>Agaricomycotina</taxon>
        <taxon>Agaricomycetes</taxon>
        <taxon>Polyporales</taxon>
        <taxon>Phaeolaceae</taxon>
        <taxon>Wolfiporia</taxon>
    </lineage>
</organism>
<feature type="compositionally biased region" description="Basic and acidic residues" evidence="4">
    <location>
        <begin position="611"/>
        <end position="623"/>
    </location>
</feature>